<organism evidence="3">
    <name type="scientific">freshwater metagenome</name>
    <dbReference type="NCBI Taxonomy" id="449393"/>
    <lineage>
        <taxon>unclassified sequences</taxon>
        <taxon>metagenomes</taxon>
        <taxon>ecological metagenomes</taxon>
    </lineage>
</organism>
<proteinExistence type="predicted"/>
<dbReference type="AlphaFoldDB" id="A0A6J6HG29"/>
<dbReference type="EMBL" id="CAEZUP010000048">
    <property type="protein sequence ID" value="CAB4612661.1"/>
    <property type="molecule type" value="Genomic_DNA"/>
</dbReference>
<gene>
    <name evidence="3" type="ORF">UFOPK1835_01197</name>
</gene>
<feature type="transmembrane region" description="Helical" evidence="2">
    <location>
        <begin position="6"/>
        <end position="36"/>
    </location>
</feature>
<keyword evidence="2" id="KW-1133">Transmembrane helix</keyword>
<keyword evidence="2" id="KW-0812">Transmembrane</keyword>
<keyword evidence="2" id="KW-0472">Membrane</keyword>
<sequence length="190" mass="20299">MVLLVWWAITILGLFALSIGGPWILVIPVGVIGILVASNTIAVVRQTGPEHSALEPGRLQRADRENDPVAVAASRAPRRGANDKARRQGTLSYGRGRLTFVVHGQQGRADRSGPPDQTGDQLILDAVPAELVLGMRPTWLRPTLDISDNDVHHVIDFSLPSDLGSGGVGSVVAAAWFDQLVERGAKIAPR</sequence>
<evidence type="ECO:0000256" key="1">
    <source>
        <dbReference type="SAM" id="MobiDB-lite"/>
    </source>
</evidence>
<protein>
    <submittedName>
        <fullName evidence="3">Unannotated protein</fullName>
    </submittedName>
</protein>
<name>A0A6J6HG29_9ZZZZ</name>
<evidence type="ECO:0000256" key="2">
    <source>
        <dbReference type="SAM" id="Phobius"/>
    </source>
</evidence>
<reference evidence="3" key="1">
    <citation type="submission" date="2020-05" db="EMBL/GenBank/DDBJ databases">
        <authorList>
            <person name="Chiriac C."/>
            <person name="Salcher M."/>
            <person name="Ghai R."/>
            <person name="Kavagutti S V."/>
        </authorList>
    </citation>
    <scope>NUCLEOTIDE SEQUENCE</scope>
</reference>
<feature type="region of interest" description="Disordered" evidence="1">
    <location>
        <begin position="64"/>
        <end position="88"/>
    </location>
</feature>
<accession>A0A6J6HG29</accession>
<evidence type="ECO:0000313" key="3">
    <source>
        <dbReference type="EMBL" id="CAB4612661.1"/>
    </source>
</evidence>